<evidence type="ECO:0000313" key="2">
    <source>
        <dbReference type="Proteomes" id="UP001158067"/>
    </source>
</evidence>
<dbReference type="EMBL" id="FXUG01000010">
    <property type="protein sequence ID" value="SMP67520.1"/>
    <property type="molecule type" value="Genomic_DNA"/>
</dbReference>
<protein>
    <submittedName>
        <fullName evidence="1">Uncharacterized protein</fullName>
    </submittedName>
</protein>
<reference evidence="1 2" key="1">
    <citation type="submission" date="2017-05" db="EMBL/GenBank/DDBJ databases">
        <authorList>
            <person name="Varghese N."/>
            <person name="Submissions S."/>
        </authorList>
    </citation>
    <scope>NUCLEOTIDE SEQUENCE [LARGE SCALE GENOMIC DNA]</scope>
    <source>
        <strain evidence="1 2">DSM 25457</strain>
    </source>
</reference>
<keyword evidence="2" id="KW-1185">Reference proteome</keyword>
<proteinExistence type="predicted"/>
<sequence length="120" mass="13102">MASYAPPIVDLAGVSTVACGLDTRERVYLPVNQATQPIDAYLVLLFHFNLVYDVVGEVMFRFCFPLLCCLVSAFTIVGCGGSGDSSGTNTFADMSAEDWEEYNAEQAQIAEEAEQAMKER</sequence>
<accession>A0ABY1QGY3</accession>
<organism evidence="1 2">
    <name type="scientific">Neorhodopirellula lusitana</name>
    <dbReference type="NCBI Taxonomy" id="445327"/>
    <lineage>
        <taxon>Bacteria</taxon>
        <taxon>Pseudomonadati</taxon>
        <taxon>Planctomycetota</taxon>
        <taxon>Planctomycetia</taxon>
        <taxon>Pirellulales</taxon>
        <taxon>Pirellulaceae</taxon>
        <taxon>Neorhodopirellula</taxon>
    </lineage>
</organism>
<name>A0ABY1QGY3_9BACT</name>
<evidence type="ECO:0000313" key="1">
    <source>
        <dbReference type="EMBL" id="SMP67520.1"/>
    </source>
</evidence>
<dbReference type="Proteomes" id="UP001158067">
    <property type="component" value="Unassembled WGS sequence"/>
</dbReference>
<comment type="caution">
    <text evidence="1">The sequence shown here is derived from an EMBL/GenBank/DDBJ whole genome shotgun (WGS) entry which is preliminary data.</text>
</comment>
<gene>
    <name evidence="1" type="ORF">SAMN06265222_110197</name>
</gene>